<accession>A0A3G8MDG1</accession>
<protein>
    <submittedName>
        <fullName evidence="2">Copper-binding protein</fullName>
    </submittedName>
</protein>
<evidence type="ECO:0000256" key="1">
    <source>
        <dbReference type="SAM" id="SignalP"/>
    </source>
</evidence>
<evidence type="ECO:0000313" key="3">
    <source>
        <dbReference type="Proteomes" id="UP000273982"/>
    </source>
</evidence>
<sequence>MQNLPHHRVKLVAVLAASAIAPTLCATKVGAVESAQRLVVAQAADKASGDGVIKGVNATERKLLITHGPIAALNWPGMTMAFGIAPGIDLTGLAPGAKVTFTLSRDAKGLYVIDEIRRVE</sequence>
<reference evidence="2 3" key="1">
    <citation type="submission" date="2018-11" db="EMBL/GenBank/DDBJ databases">
        <title>Genome squencing of methanotrophic bacteria isolated from alkaline groundwater in Korea.</title>
        <authorList>
            <person name="Nguyen L.N."/>
        </authorList>
    </citation>
    <scope>NUCLEOTIDE SEQUENCE [LARGE SCALE GENOMIC DNA]</scope>
    <source>
        <strain evidence="2 3">GW6</strain>
        <plasmid evidence="3">pgw6_1</plasmid>
    </source>
</reference>
<dbReference type="KEGG" id="mros:EHO51_18715"/>
<dbReference type="InterPro" id="IPR021647">
    <property type="entry name" value="CusF_Ec"/>
</dbReference>
<dbReference type="Proteomes" id="UP000273982">
    <property type="component" value="Plasmid pGW6_1"/>
</dbReference>
<keyword evidence="1" id="KW-0732">Signal</keyword>
<organism evidence="2 3">
    <name type="scientific">Methylocystis rosea</name>
    <dbReference type="NCBI Taxonomy" id="173366"/>
    <lineage>
        <taxon>Bacteria</taxon>
        <taxon>Pseudomonadati</taxon>
        <taxon>Pseudomonadota</taxon>
        <taxon>Alphaproteobacteria</taxon>
        <taxon>Hyphomicrobiales</taxon>
        <taxon>Methylocystaceae</taxon>
        <taxon>Methylocystis</taxon>
    </lineage>
</organism>
<evidence type="ECO:0000313" key="2">
    <source>
        <dbReference type="EMBL" id="AZG78858.1"/>
    </source>
</evidence>
<gene>
    <name evidence="2" type="ORF">EHO51_18715</name>
</gene>
<dbReference type="InterPro" id="IPR042230">
    <property type="entry name" value="CusF_sf"/>
</dbReference>
<dbReference type="RefSeq" id="WP_124740366.1">
    <property type="nucleotide sequence ID" value="NZ_CP034087.1"/>
</dbReference>
<geneLocation type="plasmid" evidence="3">
    <name>pgw6_1</name>
</geneLocation>
<feature type="signal peptide" evidence="1">
    <location>
        <begin position="1"/>
        <end position="26"/>
    </location>
</feature>
<keyword evidence="2" id="KW-0614">Plasmid</keyword>
<name>A0A3G8MDG1_9HYPH</name>
<dbReference type="Pfam" id="PF11604">
    <property type="entry name" value="CusF_Ec"/>
    <property type="match status" value="1"/>
</dbReference>
<dbReference type="Gene3D" id="2.40.50.320">
    <property type="entry name" value="Copper binding periplasmic protein CusF"/>
    <property type="match status" value="1"/>
</dbReference>
<dbReference type="AlphaFoldDB" id="A0A3G8MDG1"/>
<feature type="chain" id="PRO_5017986994" evidence="1">
    <location>
        <begin position="27"/>
        <end position="120"/>
    </location>
</feature>
<proteinExistence type="predicted"/>
<dbReference type="EMBL" id="CP034087">
    <property type="protein sequence ID" value="AZG78858.1"/>
    <property type="molecule type" value="Genomic_DNA"/>
</dbReference>